<dbReference type="Pfam" id="PF11276">
    <property type="entry name" value="DUF3078"/>
    <property type="match status" value="1"/>
</dbReference>
<evidence type="ECO:0000313" key="2">
    <source>
        <dbReference type="EMBL" id="RXK86300.1"/>
    </source>
</evidence>
<name>A0A4Q1DAM2_9BACT</name>
<evidence type="ECO:0000256" key="1">
    <source>
        <dbReference type="SAM" id="SignalP"/>
    </source>
</evidence>
<dbReference type="EMBL" id="SDHZ01000001">
    <property type="protein sequence ID" value="RXK86300.1"/>
    <property type="molecule type" value="Genomic_DNA"/>
</dbReference>
<organism evidence="2 3">
    <name type="scientific">Filimonas effusa</name>
    <dbReference type="NCBI Taxonomy" id="2508721"/>
    <lineage>
        <taxon>Bacteria</taxon>
        <taxon>Pseudomonadati</taxon>
        <taxon>Bacteroidota</taxon>
        <taxon>Chitinophagia</taxon>
        <taxon>Chitinophagales</taxon>
        <taxon>Chitinophagaceae</taxon>
        <taxon>Filimonas</taxon>
    </lineage>
</organism>
<protein>
    <submittedName>
        <fullName evidence="2">DUF3078 domain-containing protein</fullName>
    </submittedName>
</protein>
<feature type="signal peptide" evidence="1">
    <location>
        <begin position="1"/>
        <end position="22"/>
    </location>
</feature>
<dbReference type="Proteomes" id="UP000290545">
    <property type="component" value="Unassembled WGS sequence"/>
</dbReference>
<sequence>MMKFLTLFCLFFILLFAGSAQDMPVRTLPTEVFNKTIKKENDTAHWNWKRGGLVNLNASQGSLSNWAAGGDNFTLAINSYFNYFVFYKKGRHTWDNNLDMNFGIMQTTSLGSRKNDDRFDLLSKYGFQVDSAQKYYVSGLFNFRSQFFDGYTYANNVGTISSTLLSPAYLLFSLGMDYKPLPNFSVFLSPITSRATIVANRKLADKGVYGVPAGQRIFNQVGAFSTINYSLTLGKNVTYKGRMDLFSDYKSKPGNVDVYFTNIMTFKINRFLSASYNLDMIYDDDVKLFGPDKDSPALQVKSLLGIGFQMKLAQVTHQAQ</sequence>
<dbReference type="InterPro" id="IPR021428">
    <property type="entry name" value="DUF3078"/>
</dbReference>
<dbReference type="RefSeq" id="WP_129002050.1">
    <property type="nucleotide sequence ID" value="NZ_SDHZ01000001.1"/>
</dbReference>
<evidence type="ECO:0000313" key="3">
    <source>
        <dbReference type="Proteomes" id="UP000290545"/>
    </source>
</evidence>
<comment type="caution">
    <text evidence="2">The sequence shown here is derived from an EMBL/GenBank/DDBJ whole genome shotgun (WGS) entry which is preliminary data.</text>
</comment>
<dbReference type="OrthoDB" id="1495718at2"/>
<keyword evidence="3" id="KW-1185">Reference proteome</keyword>
<feature type="chain" id="PRO_5020982658" evidence="1">
    <location>
        <begin position="23"/>
        <end position="320"/>
    </location>
</feature>
<dbReference type="AlphaFoldDB" id="A0A4Q1DAM2"/>
<accession>A0A4Q1DAM2</accession>
<keyword evidence="1" id="KW-0732">Signal</keyword>
<gene>
    <name evidence="2" type="ORF">ESB13_05700</name>
</gene>
<proteinExistence type="predicted"/>
<reference evidence="2 3" key="1">
    <citation type="submission" date="2019-01" db="EMBL/GenBank/DDBJ databases">
        <title>Filimonas sp. strain TTM-71.</title>
        <authorList>
            <person name="Chen W.-M."/>
        </authorList>
    </citation>
    <scope>NUCLEOTIDE SEQUENCE [LARGE SCALE GENOMIC DNA]</scope>
    <source>
        <strain evidence="2 3">TTM-71</strain>
    </source>
</reference>